<gene>
    <name evidence="1" type="ORF">NMOB1V02_LOCUS7947</name>
</gene>
<evidence type="ECO:0000313" key="1">
    <source>
        <dbReference type="EMBL" id="CAD7280287.1"/>
    </source>
</evidence>
<sequence>MPFSEGLNFHTSSLDHLWYASFSVCRQIHEAKELISALPMELAGYKYSFVSLALQEVGHLGVDPGVSGLSTAVSPRGQAEQFGHSFIGVNTTVFNVSGADHALSNTTVQIIADVVINVGHSDPLQNFRQVAARGRRKTLTFFGFFPVTGQGNGLNSVIEFQRLCQLQQANVVRQVAEIKQHFSKIRHIVKVAVDKNGGITLEDLEANLGFNATSISKIPREKLCYNNNIYRKSASSFERRAKLCQDPSYKDETNPPSSSAISADEGVAEDIAAVSSSDHGVLIQNGAAAQVAAVVLEGDLMGELTGLGIFATDHTSVHQTGATEHGFTDSRKPLKSKVLKTKCNGRKITTCKVIELAARNMRNLVLPDVARLLHLPNSRFEKIVREVYAERFGTPREPLFRHSPPARKQHVPVPVKIAEPTNTDIIEPIINETKIPSNENSFNGYSSMLNQFLRRHSHCESASDRFCTKDRCRKLGS</sequence>
<feature type="non-terminal residue" evidence="1">
    <location>
        <position position="1"/>
    </location>
</feature>
<reference evidence="1" key="1">
    <citation type="submission" date="2020-11" db="EMBL/GenBank/DDBJ databases">
        <authorList>
            <person name="Tran Van P."/>
        </authorList>
    </citation>
    <scope>NUCLEOTIDE SEQUENCE</scope>
</reference>
<accession>A0A7R9BU70</accession>
<proteinExistence type="predicted"/>
<dbReference type="EMBL" id="CAJPEX010002058">
    <property type="protein sequence ID" value="CAG0920439.1"/>
    <property type="molecule type" value="Genomic_DNA"/>
</dbReference>
<dbReference type="AlphaFoldDB" id="A0A7R9BU70"/>
<dbReference type="Proteomes" id="UP000678499">
    <property type="component" value="Unassembled WGS sequence"/>
</dbReference>
<organism evidence="1">
    <name type="scientific">Notodromas monacha</name>
    <dbReference type="NCBI Taxonomy" id="399045"/>
    <lineage>
        <taxon>Eukaryota</taxon>
        <taxon>Metazoa</taxon>
        <taxon>Ecdysozoa</taxon>
        <taxon>Arthropoda</taxon>
        <taxon>Crustacea</taxon>
        <taxon>Oligostraca</taxon>
        <taxon>Ostracoda</taxon>
        <taxon>Podocopa</taxon>
        <taxon>Podocopida</taxon>
        <taxon>Cypridocopina</taxon>
        <taxon>Cypridoidea</taxon>
        <taxon>Cyprididae</taxon>
        <taxon>Notodromas</taxon>
    </lineage>
</organism>
<dbReference type="EMBL" id="OA884095">
    <property type="protein sequence ID" value="CAD7280287.1"/>
    <property type="molecule type" value="Genomic_DNA"/>
</dbReference>
<protein>
    <submittedName>
        <fullName evidence="1">Uncharacterized protein</fullName>
    </submittedName>
</protein>
<evidence type="ECO:0000313" key="2">
    <source>
        <dbReference type="Proteomes" id="UP000678499"/>
    </source>
</evidence>
<name>A0A7R9BU70_9CRUS</name>
<keyword evidence="2" id="KW-1185">Reference proteome</keyword>